<keyword evidence="3" id="KW-1185">Reference proteome</keyword>
<dbReference type="InterPro" id="IPR011051">
    <property type="entry name" value="RmlC_Cupin_sf"/>
</dbReference>
<feature type="domain" description="Cupin type-2" evidence="1">
    <location>
        <begin position="46"/>
        <end position="102"/>
    </location>
</feature>
<dbReference type="Gene3D" id="2.60.120.10">
    <property type="entry name" value="Jelly Rolls"/>
    <property type="match status" value="1"/>
</dbReference>
<protein>
    <recommendedName>
        <fullName evidence="1">Cupin type-2 domain-containing protein</fullName>
    </recommendedName>
</protein>
<evidence type="ECO:0000259" key="1">
    <source>
        <dbReference type="Pfam" id="PF07883"/>
    </source>
</evidence>
<proteinExistence type="predicted"/>
<dbReference type="SUPFAM" id="SSF51182">
    <property type="entry name" value="RmlC-like cupins"/>
    <property type="match status" value="1"/>
</dbReference>
<dbReference type="RefSeq" id="WP_136082635.1">
    <property type="nucleotide sequence ID" value="NZ_CAAHFG010000004.1"/>
</dbReference>
<dbReference type="AlphaFoldDB" id="A0A6C2UB30"/>
<evidence type="ECO:0000313" key="3">
    <source>
        <dbReference type="Proteomes" id="UP000366872"/>
    </source>
</evidence>
<evidence type="ECO:0000313" key="2">
    <source>
        <dbReference type="EMBL" id="VGO17139.1"/>
    </source>
</evidence>
<dbReference type="Proteomes" id="UP000366872">
    <property type="component" value="Unassembled WGS sequence"/>
</dbReference>
<dbReference type="InterPro" id="IPR013096">
    <property type="entry name" value="Cupin_2"/>
</dbReference>
<dbReference type="CDD" id="cd06981">
    <property type="entry name" value="cupin_reut_a1446"/>
    <property type="match status" value="1"/>
</dbReference>
<accession>A0A6C2UB30</accession>
<name>A0A6C2UB30_PONDE</name>
<sequence>MKKSLFNNIPDALPNEWVEVLAESADVRIERIVSDGHASPDGFWYDQGQDEWVLLVSGSAVLTFEDETVELNPGDHIMIPARRRHRVESTSSTEKTIWLAVFHENDPI</sequence>
<dbReference type="Pfam" id="PF07883">
    <property type="entry name" value="Cupin_2"/>
    <property type="match status" value="1"/>
</dbReference>
<reference evidence="2 3" key="1">
    <citation type="submission" date="2019-04" db="EMBL/GenBank/DDBJ databases">
        <authorList>
            <person name="Van Vliet M D."/>
        </authorList>
    </citation>
    <scope>NUCLEOTIDE SEQUENCE [LARGE SCALE GENOMIC DNA]</scope>
    <source>
        <strain evidence="2 3">F1</strain>
    </source>
</reference>
<organism evidence="2 3">
    <name type="scientific">Pontiella desulfatans</name>
    <dbReference type="NCBI Taxonomy" id="2750659"/>
    <lineage>
        <taxon>Bacteria</taxon>
        <taxon>Pseudomonadati</taxon>
        <taxon>Kiritimatiellota</taxon>
        <taxon>Kiritimatiellia</taxon>
        <taxon>Kiritimatiellales</taxon>
        <taxon>Pontiellaceae</taxon>
        <taxon>Pontiella</taxon>
    </lineage>
</organism>
<dbReference type="InterPro" id="IPR014710">
    <property type="entry name" value="RmlC-like_jellyroll"/>
</dbReference>
<dbReference type="EMBL" id="CAAHFG010000004">
    <property type="protein sequence ID" value="VGO17139.1"/>
    <property type="molecule type" value="Genomic_DNA"/>
</dbReference>
<gene>
    <name evidence="2" type="ORF">PDESU_05734</name>
</gene>